<reference evidence="3 4" key="1">
    <citation type="submission" date="2024-11" db="EMBL/GenBank/DDBJ databases">
        <title>Chromosome-level genome assembly of Eucalyptus globulus Labill. provides insights into its genome evolution.</title>
        <authorList>
            <person name="Li X."/>
        </authorList>
    </citation>
    <scope>NUCLEOTIDE SEQUENCE [LARGE SCALE GENOMIC DNA]</scope>
    <source>
        <strain evidence="3">CL2024</strain>
        <tissue evidence="3">Fresh tender leaves</tissue>
    </source>
</reference>
<name>A0ABD3JEP2_EUCGL</name>
<dbReference type="EMBL" id="JBJKBG010000008">
    <property type="protein sequence ID" value="KAL3725807.1"/>
    <property type="molecule type" value="Genomic_DNA"/>
</dbReference>
<feature type="signal peptide" evidence="2">
    <location>
        <begin position="1"/>
        <end position="29"/>
    </location>
</feature>
<evidence type="ECO:0000256" key="1">
    <source>
        <dbReference type="SAM" id="MobiDB-lite"/>
    </source>
</evidence>
<organism evidence="3 4">
    <name type="scientific">Eucalyptus globulus</name>
    <name type="common">Tasmanian blue gum</name>
    <dbReference type="NCBI Taxonomy" id="34317"/>
    <lineage>
        <taxon>Eukaryota</taxon>
        <taxon>Viridiplantae</taxon>
        <taxon>Streptophyta</taxon>
        <taxon>Embryophyta</taxon>
        <taxon>Tracheophyta</taxon>
        <taxon>Spermatophyta</taxon>
        <taxon>Magnoliopsida</taxon>
        <taxon>eudicotyledons</taxon>
        <taxon>Gunneridae</taxon>
        <taxon>Pentapetalae</taxon>
        <taxon>rosids</taxon>
        <taxon>malvids</taxon>
        <taxon>Myrtales</taxon>
        <taxon>Myrtaceae</taxon>
        <taxon>Myrtoideae</taxon>
        <taxon>Eucalypteae</taxon>
        <taxon>Eucalyptus</taxon>
    </lineage>
</organism>
<evidence type="ECO:0008006" key="5">
    <source>
        <dbReference type="Google" id="ProtNLM"/>
    </source>
</evidence>
<feature type="region of interest" description="Disordered" evidence="1">
    <location>
        <begin position="90"/>
        <end position="112"/>
    </location>
</feature>
<gene>
    <name evidence="3" type="ORF">ACJRO7_030784</name>
</gene>
<evidence type="ECO:0000313" key="4">
    <source>
        <dbReference type="Proteomes" id="UP001634007"/>
    </source>
</evidence>
<dbReference type="Proteomes" id="UP001634007">
    <property type="component" value="Unassembled WGS sequence"/>
</dbReference>
<evidence type="ECO:0000313" key="3">
    <source>
        <dbReference type="EMBL" id="KAL3725807.1"/>
    </source>
</evidence>
<evidence type="ECO:0000256" key="2">
    <source>
        <dbReference type="SAM" id="SignalP"/>
    </source>
</evidence>
<protein>
    <recommendedName>
        <fullName evidence="5">Secreted protein</fullName>
    </recommendedName>
</protein>
<comment type="caution">
    <text evidence="3">The sequence shown here is derived from an EMBL/GenBank/DDBJ whole genome shotgun (WGS) entry which is preliminary data.</text>
</comment>
<proteinExistence type="predicted"/>
<dbReference type="AlphaFoldDB" id="A0ABD3JEP2"/>
<feature type="chain" id="PRO_5044741252" description="Secreted protein" evidence="2">
    <location>
        <begin position="30"/>
        <end position="112"/>
    </location>
</feature>
<accession>A0ABD3JEP2</accession>
<keyword evidence="4" id="KW-1185">Reference proteome</keyword>
<keyword evidence="2" id="KW-0732">Signal</keyword>
<sequence length="112" mass="11647">MTKILTSKVAVVVTVLLLLMAASMQPSEACRVLTNGHGGAQANSEEPDLVILQTLKKGPTPCTGNCGGYTPGGSTTARTTNTKAFTGRVTVDVPPRDSSSRFPQSDVAADRK</sequence>